<name>A0A1D3UMP1_TANFO</name>
<sequence length="122" mass="14283">MEIFKEWLRNNGYRFSVEPFGIAFKHQGGNFIIGNNSGDNLYLQILMPGIYTLNDLSEKQHVLEVCNELNREIKCLKAFFFDENNIWLATEMFIDHTPELDDFMERLLGILHAGRLKMQAKL</sequence>
<dbReference type="Proteomes" id="UP000182057">
    <property type="component" value="Unassembled WGS sequence"/>
</dbReference>
<gene>
    <name evidence="1" type="ORF">TFUB20_01695</name>
</gene>
<evidence type="ECO:0000313" key="1">
    <source>
        <dbReference type="EMBL" id="SCQ22379.1"/>
    </source>
</evidence>
<reference evidence="1 2" key="1">
    <citation type="submission" date="2016-09" db="EMBL/GenBank/DDBJ databases">
        <authorList>
            <person name="Capua I."/>
            <person name="De Benedictis P."/>
            <person name="Joannis T."/>
            <person name="Lombin L.H."/>
            <person name="Cattoli G."/>
        </authorList>
    </citation>
    <scope>NUCLEOTIDE SEQUENCE [LARGE SCALE GENOMIC DNA]</scope>
    <source>
        <strain evidence="1 2">UB20</strain>
    </source>
</reference>
<proteinExistence type="predicted"/>
<protein>
    <submittedName>
        <fullName evidence="1">Uncharacterized protein</fullName>
    </submittedName>
</protein>
<accession>A0A1D3UMP1</accession>
<dbReference type="RefSeq" id="WP_141728777.1">
    <property type="nucleotide sequence ID" value="NZ_CAUTZR010000035.1"/>
</dbReference>
<organism evidence="1 2">
    <name type="scientific">Tannerella forsythia</name>
    <name type="common">Bacteroides forsythus</name>
    <dbReference type="NCBI Taxonomy" id="28112"/>
    <lineage>
        <taxon>Bacteria</taxon>
        <taxon>Pseudomonadati</taxon>
        <taxon>Bacteroidota</taxon>
        <taxon>Bacteroidia</taxon>
        <taxon>Bacteroidales</taxon>
        <taxon>Tannerellaceae</taxon>
        <taxon>Tannerella</taxon>
    </lineage>
</organism>
<dbReference type="AlphaFoldDB" id="A0A1D3UMP1"/>
<evidence type="ECO:0000313" key="2">
    <source>
        <dbReference type="Proteomes" id="UP000182057"/>
    </source>
</evidence>
<dbReference type="EMBL" id="FMMM01000060">
    <property type="protein sequence ID" value="SCQ22379.1"/>
    <property type="molecule type" value="Genomic_DNA"/>
</dbReference>